<proteinExistence type="predicted"/>
<dbReference type="AlphaFoldDB" id="A0A1G7WV52"/>
<reference evidence="2 3" key="1">
    <citation type="submission" date="2016-10" db="EMBL/GenBank/DDBJ databases">
        <authorList>
            <person name="de Groot N.N."/>
        </authorList>
    </citation>
    <scope>NUCLEOTIDE SEQUENCE [LARGE SCALE GENOMIC DNA]</scope>
    <source>
        <strain evidence="2 3">L 420-91</strain>
    </source>
</reference>
<sequence>MNPVILLLIICTLFLHGDLSVNAATTRTVKVKAAPAGHSALSSPSIQITGDKNFITKTKAALKLLQEKAPDAYKITVTYIGRIQQHNFSGMAAYETPPTYKVGASTVNASLTWYASTIAHDAYHSKLYHDYLYTYKEAVPNEVWTGMDAEMKCLEIQIQALESMGASASEIEYARSLRGKNWWDLNGDGDYNEDDEKIRDW</sequence>
<evidence type="ECO:0000313" key="3">
    <source>
        <dbReference type="Proteomes" id="UP000198956"/>
    </source>
</evidence>
<protein>
    <submittedName>
        <fullName evidence="2">Uncharacterized protein</fullName>
    </submittedName>
</protein>
<dbReference type="Proteomes" id="UP000198956">
    <property type="component" value="Unassembled WGS sequence"/>
</dbReference>
<evidence type="ECO:0000256" key="1">
    <source>
        <dbReference type="SAM" id="SignalP"/>
    </source>
</evidence>
<keyword evidence="1" id="KW-0732">Signal</keyword>
<dbReference type="OrthoDB" id="2680455at2"/>
<organism evidence="2 3">
    <name type="scientific">Aneurinibacillus thermoaerophilus</name>
    <dbReference type="NCBI Taxonomy" id="143495"/>
    <lineage>
        <taxon>Bacteria</taxon>
        <taxon>Bacillati</taxon>
        <taxon>Bacillota</taxon>
        <taxon>Bacilli</taxon>
        <taxon>Bacillales</taxon>
        <taxon>Paenibacillaceae</taxon>
        <taxon>Aneurinibacillus group</taxon>
        <taxon>Aneurinibacillus</taxon>
    </lineage>
</organism>
<dbReference type="EMBL" id="FNDE01000002">
    <property type="protein sequence ID" value="SDG75827.1"/>
    <property type="molecule type" value="Genomic_DNA"/>
</dbReference>
<dbReference type="RefSeq" id="WP_057899668.1">
    <property type="nucleotide sequence ID" value="NZ_FNDE01000002.1"/>
</dbReference>
<gene>
    <name evidence="2" type="ORF">SAMN04489735_1002152</name>
</gene>
<accession>A0A1G7WV52</accession>
<name>A0A1G7WV52_ANETH</name>
<evidence type="ECO:0000313" key="2">
    <source>
        <dbReference type="EMBL" id="SDG75827.1"/>
    </source>
</evidence>
<feature type="chain" id="PRO_5011568980" evidence="1">
    <location>
        <begin position="24"/>
        <end position="201"/>
    </location>
</feature>
<feature type="signal peptide" evidence="1">
    <location>
        <begin position="1"/>
        <end position="23"/>
    </location>
</feature>